<organism evidence="1">
    <name type="scientific">Physcomitrium patens</name>
    <name type="common">Spreading-leaved earth moss</name>
    <name type="synonym">Physcomitrella patens</name>
    <dbReference type="NCBI Taxonomy" id="3218"/>
    <lineage>
        <taxon>Eukaryota</taxon>
        <taxon>Viridiplantae</taxon>
        <taxon>Streptophyta</taxon>
        <taxon>Embryophyta</taxon>
        <taxon>Bryophyta</taxon>
        <taxon>Bryophytina</taxon>
        <taxon>Bryopsida</taxon>
        <taxon>Funariidae</taxon>
        <taxon>Funariales</taxon>
        <taxon>Funariaceae</taxon>
        <taxon>Physcomitrium</taxon>
    </lineage>
</organism>
<evidence type="ECO:0000313" key="3">
    <source>
        <dbReference type="Proteomes" id="UP000006727"/>
    </source>
</evidence>
<reference evidence="2" key="3">
    <citation type="submission" date="2020-12" db="UniProtKB">
        <authorList>
            <consortium name="EnsemblPlants"/>
        </authorList>
    </citation>
    <scope>IDENTIFICATION</scope>
</reference>
<protein>
    <submittedName>
        <fullName evidence="1 2">Uncharacterized protein</fullName>
    </submittedName>
</protein>
<name>A0A2K1J738_PHYPA</name>
<dbReference type="Proteomes" id="UP000006727">
    <property type="component" value="Chromosome 16"/>
</dbReference>
<dbReference type="AlphaFoldDB" id="A0A2K1J738"/>
<evidence type="ECO:0000313" key="1">
    <source>
        <dbReference type="EMBL" id="PNR37341.1"/>
    </source>
</evidence>
<sequence length="93" mass="10915">MHYKRIIELVAVDAIHFFYTYKHFLDYPNGWNIIYACTSQFTLLKNSVNFEHRCQILQNVEKFFAPLSKAKKLNVELSSVINVIINFFGHAMA</sequence>
<dbReference type="EnsemblPlants" id="Pp3c16_4158V3.1">
    <property type="protein sequence ID" value="Pp3c16_4158V3.1"/>
    <property type="gene ID" value="Pp3c16_4158"/>
</dbReference>
<reference evidence="1 3" key="1">
    <citation type="journal article" date="2008" name="Science">
        <title>The Physcomitrella genome reveals evolutionary insights into the conquest of land by plants.</title>
        <authorList>
            <person name="Rensing S."/>
            <person name="Lang D."/>
            <person name="Zimmer A."/>
            <person name="Terry A."/>
            <person name="Salamov A."/>
            <person name="Shapiro H."/>
            <person name="Nishiyama T."/>
            <person name="Perroud P.-F."/>
            <person name="Lindquist E."/>
            <person name="Kamisugi Y."/>
            <person name="Tanahashi T."/>
            <person name="Sakakibara K."/>
            <person name="Fujita T."/>
            <person name="Oishi K."/>
            <person name="Shin-I T."/>
            <person name="Kuroki Y."/>
            <person name="Toyoda A."/>
            <person name="Suzuki Y."/>
            <person name="Hashimoto A."/>
            <person name="Yamaguchi K."/>
            <person name="Sugano A."/>
            <person name="Kohara Y."/>
            <person name="Fujiyama A."/>
            <person name="Anterola A."/>
            <person name="Aoki S."/>
            <person name="Ashton N."/>
            <person name="Barbazuk W.B."/>
            <person name="Barker E."/>
            <person name="Bennetzen J."/>
            <person name="Bezanilla M."/>
            <person name="Blankenship R."/>
            <person name="Cho S.H."/>
            <person name="Dutcher S."/>
            <person name="Estelle M."/>
            <person name="Fawcett J.A."/>
            <person name="Gundlach H."/>
            <person name="Hanada K."/>
            <person name="Heyl A."/>
            <person name="Hicks K.A."/>
            <person name="Hugh J."/>
            <person name="Lohr M."/>
            <person name="Mayer K."/>
            <person name="Melkozernov A."/>
            <person name="Murata T."/>
            <person name="Nelson D."/>
            <person name="Pils B."/>
            <person name="Prigge M."/>
            <person name="Reiss B."/>
            <person name="Renner T."/>
            <person name="Rombauts S."/>
            <person name="Rushton P."/>
            <person name="Sanderfoot A."/>
            <person name="Schween G."/>
            <person name="Shiu S.-H."/>
            <person name="Stueber K."/>
            <person name="Theodoulou F.L."/>
            <person name="Tu H."/>
            <person name="Van de Peer Y."/>
            <person name="Verrier P.J."/>
            <person name="Waters E."/>
            <person name="Wood A."/>
            <person name="Yang L."/>
            <person name="Cove D."/>
            <person name="Cuming A."/>
            <person name="Hasebe M."/>
            <person name="Lucas S."/>
            <person name="Mishler D.B."/>
            <person name="Reski R."/>
            <person name="Grigoriev I."/>
            <person name="Quatrano R.S."/>
            <person name="Boore J.L."/>
        </authorList>
    </citation>
    <scope>NUCLEOTIDE SEQUENCE [LARGE SCALE GENOMIC DNA]</scope>
    <source>
        <strain evidence="2 3">cv. Gransden 2004</strain>
    </source>
</reference>
<gene>
    <name evidence="1" type="ORF">PHYPA_020449</name>
</gene>
<accession>A0A2K1J738</accession>
<dbReference type="EMBL" id="ABEU02000016">
    <property type="protein sequence ID" value="PNR37341.1"/>
    <property type="molecule type" value="Genomic_DNA"/>
</dbReference>
<evidence type="ECO:0000313" key="2">
    <source>
        <dbReference type="EnsemblPlants" id="Pp3c16_4158V3.1"/>
    </source>
</evidence>
<reference evidence="1 3" key="2">
    <citation type="journal article" date="2018" name="Plant J.">
        <title>The Physcomitrella patens chromosome-scale assembly reveals moss genome structure and evolution.</title>
        <authorList>
            <person name="Lang D."/>
            <person name="Ullrich K.K."/>
            <person name="Murat F."/>
            <person name="Fuchs J."/>
            <person name="Jenkins J."/>
            <person name="Haas F.B."/>
            <person name="Piednoel M."/>
            <person name="Gundlach H."/>
            <person name="Van Bel M."/>
            <person name="Meyberg R."/>
            <person name="Vives C."/>
            <person name="Morata J."/>
            <person name="Symeonidi A."/>
            <person name="Hiss M."/>
            <person name="Muchero W."/>
            <person name="Kamisugi Y."/>
            <person name="Saleh O."/>
            <person name="Blanc G."/>
            <person name="Decker E.L."/>
            <person name="van Gessel N."/>
            <person name="Grimwood J."/>
            <person name="Hayes R.D."/>
            <person name="Graham S.W."/>
            <person name="Gunter L.E."/>
            <person name="McDaniel S.F."/>
            <person name="Hoernstein S.N.W."/>
            <person name="Larsson A."/>
            <person name="Li F.W."/>
            <person name="Perroud P.F."/>
            <person name="Phillips J."/>
            <person name="Ranjan P."/>
            <person name="Rokshar D.S."/>
            <person name="Rothfels C.J."/>
            <person name="Schneider L."/>
            <person name="Shu S."/>
            <person name="Stevenson D.W."/>
            <person name="Thummler F."/>
            <person name="Tillich M."/>
            <person name="Villarreal Aguilar J.C."/>
            <person name="Widiez T."/>
            <person name="Wong G.K."/>
            <person name="Wymore A."/>
            <person name="Zhang Y."/>
            <person name="Zimmer A.D."/>
            <person name="Quatrano R.S."/>
            <person name="Mayer K.F.X."/>
            <person name="Goodstein D."/>
            <person name="Casacuberta J.M."/>
            <person name="Vandepoele K."/>
            <person name="Reski R."/>
            <person name="Cuming A.C."/>
            <person name="Tuskan G.A."/>
            <person name="Maumus F."/>
            <person name="Salse J."/>
            <person name="Schmutz J."/>
            <person name="Rensing S.A."/>
        </authorList>
    </citation>
    <scope>NUCLEOTIDE SEQUENCE [LARGE SCALE GENOMIC DNA]</scope>
    <source>
        <strain evidence="2 3">cv. Gransden 2004</strain>
    </source>
</reference>
<keyword evidence="3" id="KW-1185">Reference proteome</keyword>
<dbReference type="Gramene" id="Pp3c16_4158V3.1">
    <property type="protein sequence ID" value="Pp3c16_4158V3.1"/>
    <property type="gene ID" value="Pp3c16_4158"/>
</dbReference>
<dbReference type="InParanoid" id="A0A2K1J738"/>
<proteinExistence type="predicted"/>